<dbReference type="RefSeq" id="WP_093228231.1">
    <property type="nucleotide sequence ID" value="NZ_FORR01000002.1"/>
</dbReference>
<sequence length="156" mass="18453">MANILDVAKYFLVKVDRDAGDEITHLKLQKLCYYAQAWHLAIEGVPLCDTEFQAWVHGPVSPHLWDQYRDYKYHPIDPPKDFDPNVLTEEERSFLDEVWDVYGKYTAKYLENLTHVEEPWLEARKGYPPNVHCTRPISEETMKRYYRSLMDNGEAN</sequence>
<proteinExistence type="predicted"/>
<keyword evidence="3" id="KW-1185">Reference proteome</keyword>
<feature type="domain" description="Antitoxin SocA-like Panacea" evidence="1">
    <location>
        <begin position="28"/>
        <end position="120"/>
    </location>
</feature>
<evidence type="ECO:0000313" key="2">
    <source>
        <dbReference type="EMBL" id="SFI89676.1"/>
    </source>
</evidence>
<dbReference type="InterPro" id="IPR025272">
    <property type="entry name" value="SocA_Panacea"/>
</dbReference>
<dbReference type="Pfam" id="PF13274">
    <property type="entry name" value="SocA_Panacea"/>
    <property type="match status" value="1"/>
</dbReference>
<dbReference type="AlphaFoldDB" id="A0A1I3LZ12"/>
<accession>A0A1I3LZ12</accession>
<evidence type="ECO:0000313" key="3">
    <source>
        <dbReference type="Proteomes" id="UP000199545"/>
    </source>
</evidence>
<evidence type="ECO:0000259" key="1">
    <source>
        <dbReference type="Pfam" id="PF13274"/>
    </source>
</evidence>
<name>A0A1I3LZ12_9BACL</name>
<dbReference type="OrthoDB" id="9799173at2"/>
<protein>
    <submittedName>
        <fullName evidence="2">Uncharacterized phage-associated protein</fullName>
    </submittedName>
</protein>
<dbReference type="Proteomes" id="UP000199545">
    <property type="component" value="Unassembled WGS sequence"/>
</dbReference>
<organism evidence="2 3">
    <name type="scientific">Thermoflavimicrobium dichotomicum</name>
    <dbReference type="NCBI Taxonomy" id="46223"/>
    <lineage>
        <taxon>Bacteria</taxon>
        <taxon>Bacillati</taxon>
        <taxon>Bacillota</taxon>
        <taxon>Bacilli</taxon>
        <taxon>Bacillales</taxon>
        <taxon>Thermoactinomycetaceae</taxon>
        <taxon>Thermoflavimicrobium</taxon>
    </lineage>
</organism>
<gene>
    <name evidence="2" type="ORF">SAMN05421852_102369</name>
</gene>
<reference evidence="2 3" key="1">
    <citation type="submission" date="2016-10" db="EMBL/GenBank/DDBJ databases">
        <authorList>
            <person name="de Groot N.N."/>
        </authorList>
    </citation>
    <scope>NUCLEOTIDE SEQUENCE [LARGE SCALE GENOMIC DNA]</scope>
    <source>
        <strain evidence="2 3">DSM 44778</strain>
    </source>
</reference>
<dbReference type="EMBL" id="FORR01000002">
    <property type="protein sequence ID" value="SFI89676.1"/>
    <property type="molecule type" value="Genomic_DNA"/>
</dbReference>